<protein>
    <submittedName>
        <fullName evidence="2">Uncharacterized protein</fullName>
    </submittedName>
</protein>
<evidence type="ECO:0000313" key="3">
    <source>
        <dbReference type="Proteomes" id="UP000257144"/>
    </source>
</evidence>
<name>A0A3D8GXJ4_9BACI</name>
<feature type="coiled-coil region" evidence="1">
    <location>
        <begin position="186"/>
        <end position="253"/>
    </location>
</feature>
<accession>A0A3D8GXJ4</accession>
<evidence type="ECO:0000256" key="1">
    <source>
        <dbReference type="SAM" id="Coils"/>
    </source>
</evidence>
<dbReference type="InterPro" id="IPR027417">
    <property type="entry name" value="P-loop_NTPase"/>
</dbReference>
<dbReference type="OrthoDB" id="9795626at2"/>
<sequence>MKMMINYNYTLRRNEGDTNVLYVPKKIPTQLPNLVYIEGPNSLGKSTLLNIVALGINGLKNESINSALRKKMNALLESSHQQLSFEISIQNNDGSIEIVSEKQEDSKQIIVYENMNGVKKPISPEKLQREYNVIYDIPFNPIERIDQLTLTIKSTQENYGSRIALLRKYINQVIAEIKNAKNPEQILALKENIESLKRDQKELKTKLNANVIYLDILEKYTFINNYLEFSNQIKKAQNEIEKLKKKQTTNKRQISRKSNAFSKLIDQAKDTVDLLEKQFNEVTPKLKKILSKNQEQLIQLWELIDIQSSFKELTFNNKFQNLISLFKSDLSKLIKDDHYINTYEETEVIGKLITLLDEYKFKNIIIPGYGKKVSEFIDILKEEIKKQNDKATYFINIRSMIESLDKINSYRKMLEDDIFPRIREISKNEDWFEVEDFSSSLNDLQNKLKQLENELNYYEKLCIKKDIDISNIEILNSQLNELYSSNAISDYEKSLTEDQLTEKLSFINAEISKDEKDLKKITDFIVLKGLELERLESKEPHPYQEKLEYLSKLQKTCLELEQKFRIKYTSYIDNIINNKKYEKNDDDQKRYFNEVAQYLGKRIGEVRYIDNVYTAEAVDIIEGVIRTKEGKIIHLTDMGTGQSQSAYLLAQLNTSDNRKIIALFDEVAMMDKNSLEPIFLKMKELYEKGKLLVGIVVQKGDQVRIEKIEDILR</sequence>
<dbReference type="AlphaFoldDB" id="A0A3D8GXJ4"/>
<comment type="caution">
    <text evidence="2">The sequence shown here is derived from an EMBL/GenBank/DDBJ whole genome shotgun (WGS) entry which is preliminary data.</text>
</comment>
<dbReference type="Gene3D" id="3.40.50.300">
    <property type="entry name" value="P-loop containing nucleotide triphosphate hydrolases"/>
    <property type="match status" value="1"/>
</dbReference>
<dbReference type="EMBL" id="QNQT01000001">
    <property type="protein sequence ID" value="RDU38919.1"/>
    <property type="molecule type" value="Genomic_DNA"/>
</dbReference>
<dbReference type="RefSeq" id="WP_115450833.1">
    <property type="nucleotide sequence ID" value="NZ_QNQT01000001.1"/>
</dbReference>
<keyword evidence="1" id="KW-0175">Coiled coil</keyword>
<keyword evidence="3" id="KW-1185">Reference proteome</keyword>
<dbReference type="Proteomes" id="UP000257144">
    <property type="component" value="Unassembled WGS sequence"/>
</dbReference>
<feature type="coiled-coil region" evidence="1">
    <location>
        <begin position="434"/>
        <end position="461"/>
    </location>
</feature>
<proteinExistence type="predicted"/>
<organism evidence="2 3">
    <name type="scientific">Neobacillus piezotolerans</name>
    <dbReference type="NCBI Taxonomy" id="2259171"/>
    <lineage>
        <taxon>Bacteria</taxon>
        <taxon>Bacillati</taxon>
        <taxon>Bacillota</taxon>
        <taxon>Bacilli</taxon>
        <taxon>Bacillales</taxon>
        <taxon>Bacillaceae</taxon>
        <taxon>Neobacillus</taxon>
    </lineage>
</organism>
<reference evidence="2 3" key="1">
    <citation type="submission" date="2018-07" db="EMBL/GenBank/DDBJ databases">
        <title>Bacillus sp. YLB-04 draft genome sequence.</title>
        <authorList>
            <person name="Yu L."/>
            <person name="Tang X."/>
        </authorList>
    </citation>
    <scope>NUCLEOTIDE SEQUENCE [LARGE SCALE GENOMIC DNA]</scope>
    <source>
        <strain evidence="2 3">YLB-04</strain>
    </source>
</reference>
<gene>
    <name evidence="2" type="ORF">DRW41_05020</name>
</gene>
<evidence type="ECO:0000313" key="2">
    <source>
        <dbReference type="EMBL" id="RDU38919.1"/>
    </source>
</evidence>